<dbReference type="Pfam" id="PF05345">
    <property type="entry name" value="He_PIG"/>
    <property type="match status" value="11"/>
</dbReference>
<feature type="domain" description="Dystroglycan-type cadherin-like" evidence="4">
    <location>
        <begin position="840"/>
        <end position="926"/>
    </location>
</feature>
<dbReference type="InterPro" id="IPR006644">
    <property type="entry name" value="Cadg"/>
</dbReference>
<feature type="domain" description="Immunoglobulin" evidence="3">
    <location>
        <begin position="1247"/>
        <end position="1321"/>
    </location>
</feature>
<keyword evidence="6" id="KW-1185">Reference proteome</keyword>
<dbReference type="NCBIfam" id="TIGR04131">
    <property type="entry name" value="Bac_Flav_CTERM"/>
    <property type="match status" value="1"/>
</dbReference>
<dbReference type="GO" id="GO:0016020">
    <property type="term" value="C:membrane"/>
    <property type="evidence" value="ECO:0007669"/>
    <property type="project" value="InterPro"/>
</dbReference>
<feature type="domain" description="PKD/Chitinase" evidence="2">
    <location>
        <begin position="2623"/>
        <end position="2700"/>
    </location>
</feature>
<evidence type="ECO:0000259" key="3">
    <source>
        <dbReference type="SMART" id="SM00409"/>
    </source>
</evidence>
<comment type="caution">
    <text evidence="5">The sequence shown here is derived from an EMBL/GenBank/DDBJ whole genome shotgun (WGS) entry which is preliminary data.</text>
</comment>
<feature type="domain" description="Immunoglobulin" evidence="3">
    <location>
        <begin position="1661"/>
        <end position="1732"/>
    </location>
</feature>
<accession>A0A0D0GNE6</accession>
<reference evidence="5 6" key="1">
    <citation type="submission" date="2015-01" db="EMBL/GenBank/DDBJ databases">
        <title>Draft genome sequence of Pedobacter sp. NL19 isolated from sludge of an effluent treatment pond in an abandoned uranium mine.</title>
        <authorList>
            <person name="Santos T."/>
            <person name="Caetano T."/>
            <person name="Covas C."/>
            <person name="Cruz A."/>
            <person name="Mendo S."/>
        </authorList>
    </citation>
    <scope>NUCLEOTIDE SEQUENCE [LARGE SCALE GENOMIC DNA]</scope>
    <source>
        <strain evidence="5 6">NL19</strain>
    </source>
</reference>
<feature type="domain" description="Dystroglycan-type cadherin-like" evidence="4">
    <location>
        <begin position="3310"/>
        <end position="3398"/>
    </location>
</feature>
<feature type="domain" description="Immunoglobulin" evidence="3">
    <location>
        <begin position="1007"/>
        <end position="1080"/>
    </location>
</feature>
<dbReference type="Gene3D" id="2.60.40.10">
    <property type="entry name" value="Immunoglobulins"/>
    <property type="match status" value="13"/>
</dbReference>
<dbReference type="InterPro" id="IPR044023">
    <property type="entry name" value="Ig_7"/>
</dbReference>
<dbReference type="Proteomes" id="UP000032049">
    <property type="component" value="Unassembled WGS sequence"/>
</dbReference>
<dbReference type="SMART" id="SM00409">
    <property type="entry name" value="IG"/>
    <property type="match status" value="6"/>
</dbReference>
<evidence type="ECO:0000313" key="6">
    <source>
        <dbReference type="Proteomes" id="UP000032049"/>
    </source>
</evidence>
<dbReference type="RefSeq" id="WP_041880475.1">
    <property type="nucleotide sequence ID" value="NZ_CP157278.1"/>
</dbReference>
<dbReference type="InterPro" id="IPR015919">
    <property type="entry name" value="Cadherin-like_sf"/>
</dbReference>
<dbReference type="InterPro" id="IPR013783">
    <property type="entry name" value="Ig-like_fold"/>
</dbReference>
<feature type="domain" description="PKD/Chitinase" evidence="2">
    <location>
        <begin position="3202"/>
        <end position="3305"/>
    </location>
</feature>
<dbReference type="InterPro" id="IPR003599">
    <property type="entry name" value="Ig_sub"/>
</dbReference>
<dbReference type="SUPFAM" id="SSF49313">
    <property type="entry name" value="Cadherin-like"/>
    <property type="match status" value="11"/>
</dbReference>
<evidence type="ECO:0000256" key="1">
    <source>
        <dbReference type="SAM" id="SignalP"/>
    </source>
</evidence>
<feature type="domain" description="Immunoglobulin" evidence="3">
    <location>
        <begin position="1415"/>
        <end position="1486"/>
    </location>
</feature>
<sequence length="3656" mass="369024">MKCTSTPRMLKKFLCLLVSILAITLFNTRSYAQTKNYALVTPSTGIASYNIGSDVPNANPGNAASIDNPNNAILNPPGAPATLNANNVSVLGLLGYEGEAYIQLKYGAPLVAGKTTYIRFDQPTSGGVNLDLVGLLGDLTGLFSKRIVQIDAYTGATASNDGTLIPTANVSATVVTDAAGKTYFAITPSVTYNSLRVRLRVRNNALSISLGGSMNMNIYPAFNYSADNCGSAIFTSVAATGLNVSLTSLVTNPQNAIDGNLTTFSQLQAGLVTLGSSVSQTIYLNGLSSSTDVAKVVLSQGGSLLSVNVLKTITVQAFNGSTAIGTPLSLSNLINLDLLGLFSNNRPFPVFFTPGAPFDRIKVSLDNGLAIGGNILAGGLNINEGQRTVPKPLFTGVTGNAQILCGGSTLTLTPQNPNATYTYNFYKKIGANGTKTAVTGVTNNTLSEAGLTAGVYTYYVAAQQTGCIAESDMDSVVVTVKPTLLFTATPLSNGSVGKVYSKQLNAATSGTPPYTYALAAGSTLPAGLTLSSAGLISGTPTATSAAGTFSVVATDASGCTTTAVHTLTITATLTLPTATLPNGTVNKVYPSTQLPAPTGGSTPYTYSATNLPPGVTLNPTTGLLTGTPTTAGTYTFPVTITDADGNTVTTNFTIIVRSPLVLTASALSDGTTGVPYPTQIIPAATGGSGVNTYSATNLPPGLSFDPVTRAITGTPTQTGTFTFPVTVSDNEGNTTSLNYTIVVKDALAMGNVTLPDGAVNVVYPTQTLPAATGGTGPYTYVASNLPPGLTFDPIARTISGTPTQSGTFTLSVKVTDSGNGTITVPYTIKVAGALTLPAATLANGKVGTSYTSPALPAVTGGTAPYTYTATGLPAGLSFNPATRVISGTPTSGGNYTVTMKVTDNAGNSTSTDYALNITVDAPSVAGVTICSGNTATLTVDNSQANVTYNFYTSTGNTLLGSGTTFTTPALTVNTTYYVEAVSGTAVSARIPVTVTVNATPDLPTVVINNVTISAGQTATLQATAASGSTIKWYAAAAGGIELASGGSFTTPVLNANATYYAGTTNSSGCSSPTRVPVVVTVINGAVNPNCYAATKQESGITGGLLCVACQIINPGNSTDADLTNFTRISLPVGIGTTGYQRLIFQNSGVATDSISVDLETPNGLLDLTALGGITVSVMNGTTVVSSYPLSGSLINLRLLGGNRFTATVAAGGVYDRVEVKVNALLTALTNVNIYGANVVAPNPVFDAGNQTICSGSTATLKVTPVAGTTIAWYSAATGGTILSTNNTFTTPALTATTIYYLQVSKNGCANPTRVPVTVTVTTALATPALATVAPVCSGSPATLSVDSPIAGITYNWYTAATGGTPVFTGTVFTTPAITVNTTYYLEASNGSCVSATRTAANIVVNARPVTPQITASATTVNQGQSVTLTGTSTETNVTFNWYTSQNAVTPVFTGANYVTPPLTATTTYYLDAVSTVTGCASSVRVSQTITVNPAGTPIPVGCEGPVSETHGVGGLISILARVDNPALAIDGDQLTASTLSIPVGVGSNVFQQANFAGLSNVGDTVRVLLTSPGQLLSLSLLPSVTVTTYKGTVSNNDGIAVNNPLIDLKLLGGGSQALLTFIPAAQFDGVEVKLNSGLLGALTAINFNYAKRTATAPVVASANVTACLNATASLSVPAPLPGIIYKWYDANGVYLGNDGPAFTTPAITADTKFFVEASRGGCGSSRTQINVTVTPAPLVPQLLSPTENTCVGSAVALKVQSPQAGVTYKWYKAGVLVPGQTGPTLNDVVTANVTYAVEAVNACGVVSAQATVAIVVGSLTPPVLTPPAVTVNKGEKASLVANSSTTGLTYHWYGADPATVPGTPELSTLTNGANGTFLTSPLNATTTFYVTAEGALGTCVSGTASVVVTVNNFPSNPGSVPCEGAVTETHTAGGIGILPSVANPGFAIDDDISTSSSLFIPIGLLNANVSQTVGFTGVSVLGDQVKLSLTQTGALLTLGVANNISVTTYNNGVSNGDTKLLTDPAINLNLLTGNKDAMVQFTPTKTFDAVELKLSTGLLSLLNSINLNYAQRIIASPAVASANVSACEGTSATLAVSNPAAGLTYNWYNAADPNTIIATNTPTFSTPANLVAGTYTYLVTANRNGCASPVKTQVVVTVNGSAPAAVPATGNPASTCLNTPVTLSVNPVAGVSYNWYDALTGGNLLASNTNSLTTPANLAVGTTDYYVEAVNGNSCVSTQARTKISITINPPATAGDITVSGAGNPFCAGTSAVLTANSTLTNPVFTWYTDAALTNAVFTGPTFNIASVTATTSYYVTVKADNRCQNTAGTAKVVTLTVNPPASSADITVSGIPASLCGGTPVTLTASTTTVSNPVFTWYKDAALTLVVNNGPVFTTPGSTVTTLYYVTVQGSDKCPNPAADAKVVTLTINPPADASDISINGIPVVVCAGSGTSLTASSLTVINPVFTWYTDAALTNAVFTGDKFNTPVLTATTTYYVTVSGLNKCPNVKGTASVVVLTVNPQLNFTGTALSAGSTINPYSVQINPATGGTAPYTYTVALGSTLPAGLSLSSAGLISGTPTAAGNYTFSINATDSKGCTAIGMFTLNIGTTSVLSLPAATLPDGQVGTMYPVQTLPAAIGGTAPYTYAATGLPAGLTFDPATRNISGTPTIGGTFTVAMTVTDANNNTASANYQLKVIVPAPVVADGSNCGGTSATLTVSNPVTGVTYNWYTAASGGTPVFTGTVFQTPAITANTVYYVEGLAGTTSTRVAVNVSLKSPASAADVSVTGIPAVVCGGSTATLTANSTTITNPTFNWYTDAALTNRVYTGAVFTTPVLTANITYYVTVQGPGTCESSSATAKVVALNVNPQVNFAGGALTNGSTISPYSVQLNSATGGTAPYTYTLAAGSTLPAGLSLSASGLISGTPTAAGNYTFSVTAADSKGCSATAQFTLNIGTSAVMSLPPATLPDGQVGTTYPVQTLPAVVGGTAPYTYTAAGVPPGLTFNPATREISGVPTQGGTFTVVVTVTDANGTTATGNYPITVTVPAPVVADGSSCGGSRVTLTVSNPITGVTYNWYANATGGAPIFTGTSFQTPAITAGTTYYVEGFAGTTSSRVAVRVNIGTPATSADVSVSGIPSVVCGGSSATLTANSATVVSPVFKWYTDAALTSLAFTGAVFNTPVLTANTTYYVTVQGPNTCESSSATAKVVALTVNPALVFNGATLAGASTTTTYSAQIGSATGGTPGYTYSVASGSTIPAGLTLSPAGQLTGTPAAVGNYTFSVIATDSKGCNATATFTLAVGSGSQMTLPAATLPNGQVGTVYVPQTLPAVIGGTAPFTYVATNLPPGLTFDPATRTISGTPTLGGTFTVTVTVTDGNGLTATNTYTIVVTVPASAVGDALSCGGSPVTLTVTNVLAGVTYNWYGTATGGAILFTGPAFQTPTLTATTIFYVEAISGTATSGRIPVNVTVAASLATPVVTVKSSTLSSITFGWNDVTGATAYEISTDGGTTWGNPSSGAAGTTHLISGLQANTTVKLMVRAKGSSTCQTSAAGSVTGTATDGLIPNDVFIPNTFTPNGDGKNDVFYVFGSGIAKVKMQIYNQWGQFIFESLQQQVGWDGSYRGQIQPNGVYVYYVELVMTDGSTVKRKGTISILR</sequence>
<dbReference type="SMART" id="SM00089">
    <property type="entry name" value="PKD"/>
    <property type="match status" value="7"/>
</dbReference>
<feature type="signal peptide" evidence="1">
    <location>
        <begin position="1"/>
        <end position="32"/>
    </location>
</feature>
<feature type="domain" description="PKD/Chitinase" evidence="2">
    <location>
        <begin position="3320"/>
        <end position="3394"/>
    </location>
</feature>
<feature type="chain" id="PRO_5002210682" description="Gliding motility-associated C-terminal domain-containing protein" evidence="1">
    <location>
        <begin position="33"/>
        <end position="3656"/>
    </location>
</feature>
<dbReference type="InterPro" id="IPR022409">
    <property type="entry name" value="PKD/Chitinase_dom"/>
</dbReference>
<keyword evidence="1" id="KW-0732">Signal</keyword>
<dbReference type="EMBL" id="JXRA01000030">
    <property type="protein sequence ID" value="KIO77700.1"/>
    <property type="molecule type" value="Genomic_DNA"/>
</dbReference>
<organism evidence="5 6">
    <name type="scientific">Pedobacter lusitanus</name>
    <dbReference type="NCBI Taxonomy" id="1503925"/>
    <lineage>
        <taxon>Bacteria</taxon>
        <taxon>Pseudomonadati</taxon>
        <taxon>Bacteroidota</taxon>
        <taxon>Sphingobacteriia</taxon>
        <taxon>Sphingobacteriales</taxon>
        <taxon>Sphingobacteriaceae</taxon>
        <taxon>Pedobacter</taxon>
    </lineage>
</organism>
<name>A0A0D0GNE6_9SPHI</name>
<feature type="domain" description="Dystroglycan-type cadherin-like" evidence="4">
    <location>
        <begin position="486"/>
        <end position="576"/>
    </location>
</feature>
<evidence type="ECO:0000313" key="5">
    <source>
        <dbReference type="EMBL" id="KIO77700.1"/>
    </source>
</evidence>
<dbReference type="InterPro" id="IPR026341">
    <property type="entry name" value="T9SS_type_B"/>
</dbReference>
<feature type="domain" description="PKD/Chitinase" evidence="2">
    <location>
        <begin position="2527"/>
        <end position="2611"/>
    </location>
</feature>
<feature type="domain" description="Immunoglobulin" evidence="3">
    <location>
        <begin position="1327"/>
        <end position="1405"/>
    </location>
</feature>
<protein>
    <recommendedName>
        <fullName evidence="7">Gliding motility-associated C-terminal domain-containing protein</fullName>
    </recommendedName>
</protein>
<evidence type="ECO:0008006" key="7">
    <source>
        <dbReference type="Google" id="ProtNLM"/>
    </source>
</evidence>
<proteinExistence type="predicted"/>
<feature type="domain" description="Dystroglycan-type cadherin-like" evidence="4">
    <location>
        <begin position="2515"/>
        <end position="2615"/>
    </location>
</feature>
<feature type="domain" description="Immunoglobulin" evidence="3">
    <location>
        <begin position="1826"/>
        <end position="1909"/>
    </location>
</feature>
<evidence type="ECO:0000259" key="2">
    <source>
        <dbReference type="SMART" id="SM00089"/>
    </source>
</evidence>
<dbReference type="Pfam" id="PF13585">
    <property type="entry name" value="CHU_C"/>
    <property type="match status" value="1"/>
</dbReference>
<dbReference type="SMART" id="SM00736">
    <property type="entry name" value="CADG"/>
    <property type="match status" value="5"/>
</dbReference>
<feature type="domain" description="Dystroglycan-type cadherin-like" evidence="4">
    <location>
        <begin position="2868"/>
        <end position="2964"/>
    </location>
</feature>
<feature type="domain" description="PKD/Chitinase" evidence="2">
    <location>
        <begin position="2871"/>
        <end position="2958"/>
    </location>
</feature>
<dbReference type="Pfam" id="PF19081">
    <property type="entry name" value="Ig_7"/>
    <property type="match status" value="19"/>
</dbReference>
<dbReference type="OrthoDB" id="1236981at2"/>
<feature type="domain" description="PKD/Chitinase" evidence="2">
    <location>
        <begin position="843"/>
        <end position="921"/>
    </location>
</feature>
<gene>
    <name evidence="5" type="ORF">TH53_07955</name>
</gene>
<dbReference type="STRING" id="1503925.TH53_07955"/>
<evidence type="ECO:0000259" key="4">
    <source>
        <dbReference type="SMART" id="SM00736"/>
    </source>
</evidence>
<dbReference type="GO" id="GO:0005509">
    <property type="term" value="F:calcium ion binding"/>
    <property type="evidence" value="ECO:0007669"/>
    <property type="project" value="InterPro"/>
</dbReference>
<feature type="domain" description="PKD/Chitinase" evidence="2">
    <location>
        <begin position="759"/>
        <end position="831"/>
    </location>
</feature>